<proteinExistence type="predicted"/>
<dbReference type="PROSITE" id="PS00107">
    <property type="entry name" value="PROTEIN_KINASE_ATP"/>
    <property type="match status" value="1"/>
</dbReference>
<dbReference type="Ensembl" id="ENSSPUT00000012579.1">
    <property type="protein sequence ID" value="ENSSPUP00000011792.1"/>
    <property type="gene ID" value="ENSSPUG00000009053.1"/>
</dbReference>
<feature type="binding site" evidence="1">
    <location>
        <position position="70"/>
    </location>
    <ligand>
        <name>ATP</name>
        <dbReference type="ChEBI" id="CHEBI:30616"/>
    </ligand>
</feature>
<evidence type="ECO:0008006" key="5">
    <source>
        <dbReference type="Google" id="ProtNLM"/>
    </source>
</evidence>
<dbReference type="Proteomes" id="UP000694392">
    <property type="component" value="Unplaced"/>
</dbReference>
<protein>
    <recommendedName>
        <fullName evidence="5">Protein kinase domain-containing protein</fullName>
    </recommendedName>
</protein>
<dbReference type="AlphaFoldDB" id="A0A8D0GWM2"/>
<reference evidence="3" key="1">
    <citation type="submission" date="2025-08" db="UniProtKB">
        <authorList>
            <consortium name="Ensembl"/>
        </authorList>
    </citation>
    <scope>IDENTIFICATION</scope>
</reference>
<accession>A0A8D0GWM2</accession>
<evidence type="ECO:0000313" key="4">
    <source>
        <dbReference type="Proteomes" id="UP000694392"/>
    </source>
</evidence>
<dbReference type="OMA" id="SPQAIGW"/>
<organism evidence="3 4">
    <name type="scientific">Sphenodon punctatus</name>
    <name type="common">Tuatara</name>
    <name type="synonym">Hatteria punctata</name>
    <dbReference type="NCBI Taxonomy" id="8508"/>
    <lineage>
        <taxon>Eukaryota</taxon>
        <taxon>Metazoa</taxon>
        <taxon>Chordata</taxon>
        <taxon>Craniata</taxon>
        <taxon>Vertebrata</taxon>
        <taxon>Euteleostomi</taxon>
        <taxon>Lepidosauria</taxon>
        <taxon>Sphenodontia</taxon>
        <taxon>Sphenodontidae</taxon>
        <taxon>Sphenodon</taxon>
    </lineage>
</organism>
<reference evidence="3" key="2">
    <citation type="submission" date="2025-09" db="UniProtKB">
        <authorList>
            <consortium name="Ensembl"/>
        </authorList>
    </citation>
    <scope>IDENTIFICATION</scope>
</reference>
<dbReference type="Gene3D" id="3.30.200.20">
    <property type="entry name" value="Phosphorylase Kinase, domain 1"/>
    <property type="match status" value="1"/>
</dbReference>
<sequence length="90" mass="9843">MAEQSDSPAHIQPQQQPLPPPQPAASPSPQAIGWPICRDAYELQEVIGSGATAVVQAALCKPRQERVAIKRINLEKCQTSMDELLVSKIW</sequence>
<dbReference type="GeneTree" id="ENSGT00940000154621"/>
<evidence type="ECO:0000313" key="3">
    <source>
        <dbReference type="Ensembl" id="ENSSPUP00000011792.1"/>
    </source>
</evidence>
<dbReference type="InterPro" id="IPR011009">
    <property type="entry name" value="Kinase-like_dom_sf"/>
</dbReference>
<dbReference type="SUPFAM" id="SSF56112">
    <property type="entry name" value="Protein kinase-like (PK-like)"/>
    <property type="match status" value="1"/>
</dbReference>
<dbReference type="GO" id="GO:0005524">
    <property type="term" value="F:ATP binding"/>
    <property type="evidence" value="ECO:0007669"/>
    <property type="project" value="UniProtKB-UniRule"/>
</dbReference>
<feature type="region of interest" description="Disordered" evidence="2">
    <location>
        <begin position="1"/>
        <end position="31"/>
    </location>
</feature>
<name>A0A8D0GWM2_SPHPU</name>
<evidence type="ECO:0000256" key="1">
    <source>
        <dbReference type="PROSITE-ProRule" id="PRU10141"/>
    </source>
</evidence>
<keyword evidence="1" id="KW-0067">ATP-binding</keyword>
<feature type="compositionally biased region" description="Pro residues" evidence="2">
    <location>
        <begin position="16"/>
        <end position="26"/>
    </location>
</feature>
<dbReference type="InterPro" id="IPR017441">
    <property type="entry name" value="Protein_kinase_ATP_BS"/>
</dbReference>
<evidence type="ECO:0000256" key="2">
    <source>
        <dbReference type="SAM" id="MobiDB-lite"/>
    </source>
</evidence>
<keyword evidence="1" id="KW-0547">Nucleotide-binding</keyword>
<keyword evidence="4" id="KW-1185">Reference proteome</keyword>